<dbReference type="Proteomes" id="UP001234989">
    <property type="component" value="Chromosome 2"/>
</dbReference>
<name>A0AAF0PZ02_SOLVR</name>
<proteinExistence type="predicted"/>
<evidence type="ECO:0000313" key="2">
    <source>
        <dbReference type="Proteomes" id="UP001234989"/>
    </source>
</evidence>
<dbReference type="AlphaFoldDB" id="A0AAF0PZ02"/>
<evidence type="ECO:0000313" key="1">
    <source>
        <dbReference type="EMBL" id="WMV13602.1"/>
    </source>
</evidence>
<gene>
    <name evidence="1" type="ORF">MTR67_006987</name>
</gene>
<sequence>MGENRIYFNAGFKSFDITRWSSDGSVWYEWVERSQRMMRRSTVSSKVMEWICFLLREASTDQKKSVRRWTFADRKEEYFCTRKHNEYGRYITIIFLNAGGRSVIIIPEPVLNAGWYDLAFKIENFIKCSKTQVLANTSRLAESNYPYSKAVCDSKWISKGHRETKVANTADRQKDGLLKRCLVGYLAKAIKEKPSLSEIRRWSSSEWKKTFGV</sequence>
<keyword evidence="2" id="KW-1185">Reference proteome</keyword>
<protein>
    <submittedName>
        <fullName evidence="1">Uncharacterized protein</fullName>
    </submittedName>
</protein>
<accession>A0AAF0PZ02</accession>
<reference evidence="1" key="1">
    <citation type="submission" date="2023-08" db="EMBL/GenBank/DDBJ databases">
        <title>A de novo genome assembly of Solanum verrucosum Schlechtendal, a Mexican diploid species geographically isolated from the other diploid A-genome species in potato relatives.</title>
        <authorList>
            <person name="Hosaka K."/>
        </authorList>
    </citation>
    <scope>NUCLEOTIDE SEQUENCE</scope>
    <source>
        <tissue evidence="1">Young leaves</tissue>
    </source>
</reference>
<dbReference type="EMBL" id="CP133613">
    <property type="protein sequence ID" value="WMV13602.1"/>
    <property type="molecule type" value="Genomic_DNA"/>
</dbReference>
<organism evidence="1 2">
    <name type="scientific">Solanum verrucosum</name>
    <dbReference type="NCBI Taxonomy" id="315347"/>
    <lineage>
        <taxon>Eukaryota</taxon>
        <taxon>Viridiplantae</taxon>
        <taxon>Streptophyta</taxon>
        <taxon>Embryophyta</taxon>
        <taxon>Tracheophyta</taxon>
        <taxon>Spermatophyta</taxon>
        <taxon>Magnoliopsida</taxon>
        <taxon>eudicotyledons</taxon>
        <taxon>Gunneridae</taxon>
        <taxon>Pentapetalae</taxon>
        <taxon>asterids</taxon>
        <taxon>lamiids</taxon>
        <taxon>Solanales</taxon>
        <taxon>Solanaceae</taxon>
        <taxon>Solanoideae</taxon>
        <taxon>Solaneae</taxon>
        <taxon>Solanum</taxon>
    </lineage>
</organism>